<dbReference type="Proteomes" id="UP001295423">
    <property type="component" value="Unassembled WGS sequence"/>
</dbReference>
<dbReference type="InterPro" id="IPR018247">
    <property type="entry name" value="EF_Hand_1_Ca_BS"/>
</dbReference>
<dbReference type="GO" id="GO:0016020">
    <property type="term" value="C:membrane"/>
    <property type="evidence" value="ECO:0007669"/>
    <property type="project" value="UniProtKB-SubCell"/>
</dbReference>
<evidence type="ECO:0000256" key="7">
    <source>
        <dbReference type="ARBA" id="ARBA00022723"/>
    </source>
</evidence>
<dbReference type="Gene3D" id="1.20.1260.140">
    <property type="entry name" value="Alternative oxidase"/>
    <property type="match status" value="1"/>
</dbReference>
<dbReference type="Gene3D" id="1.10.238.10">
    <property type="entry name" value="EF-hand"/>
    <property type="match status" value="1"/>
</dbReference>
<keyword evidence="10 14" id="KW-1133">Transmembrane helix</keyword>
<evidence type="ECO:0000259" key="15">
    <source>
        <dbReference type="PROSITE" id="PS50222"/>
    </source>
</evidence>
<comment type="similarity">
    <text evidence="3">Belongs to the alternative oxidase family.</text>
</comment>
<dbReference type="InterPro" id="IPR002680">
    <property type="entry name" value="AOX"/>
</dbReference>
<dbReference type="InterPro" id="IPR038659">
    <property type="entry name" value="AOX_sf"/>
</dbReference>
<keyword evidence="4" id="KW-0813">Transport</keyword>
<feature type="transmembrane region" description="Helical" evidence="14">
    <location>
        <begin position="226"/>
        <end position="246"/>
    </location>
</feature>
<evidence type="ECO:0000256" key="1">
    <source>
        <dbReference type="ARBA" id="ARBA00001962"/>
    </source>
</evidence>
<protein>
    <recommendedName>
        <fullName evidence="15">EF-hand domain-containing protein</fullName>
    </recommendedName>
</protein>
<keyword evidence="13 14" id="KW-0472">Membrane</keyword>
<dbReference type="PANTHER" id="PTHR31803">
    <property type="entry name" value="ALTERNATIVE OXIDASE"/>
    <property type="match status" value="1"/>
</dbReference>
<evidence type="ECO:0000256" key="5">
    <source>
        <dbReference type="ARBA" id="ARBA00022660"/>
    </source>
</evidence>
<sequence>MLTTKLAFQTFARKAAQSTAVHRGQVQPLVSGLWNNASLTISTAPATTNYSIPTELALPNSAGVRSFSTAATNTVGKLDPSVVNKIKEELKQVDTNEDGHLDADELMALFKKHNSAFKDAEILEARDMFYAGQAGGGLKFDDFIDILEKVTTKPQNDHPILNGNFSSEYIYRKSHAYTNEELAIELTHTPPENMRDRMALNAVKGVRAFFDTITGWNHKAMTKDMVMYRVIFLETIAAVPGFIAAITRHFKSLRRMEKDGGLLHLFLEEANNERMHLLSFIKMKNPGTLFRGSVVVSQFGFGTAFLGTYMMSPKFCHRFVGYVEEEACSTYTKIIDAIETAPEDSELASWRTELAPAIALGYWELGENGTVLDLMYAIRADEAEHRNVNHATSELALGQTNPYNDPEMKVSILLRKYVRDIMSRDQQLSPA</sequence>
<dbReference type="SUPFAM" id="SSF47473">
    <property type="entry name" value="EF-hand"/>
    <property type="match status" value="1"/>
</dbReference>
<evidence type="ECO:0000256" key="13">
    <source>
        <dbReference type="ARBA" id="ARBA00023136"/>
    </source>
</evidence>
<keyword evidence="17" id="KW-1185">Reference proteome</keyword>
<evidence type="ECO:0000256" key="9">
    <source>
        <dbReference type="ARBA" id="ARBA00022982"/>
    </source>
</evidence>
<evidence type="ECO:0000256" key="2">
    <source>
        <dbReference type="ARBA" id="ARBA00004370"/>
    </source>
</evidence>
<keyword evidence="5" id="KW-0679">Respiratory chain</keyword>
<dbReference type="EMBL" id="CAKOGP040001958">
    <property type="protein sequence ID" value="CAJ1957957.1"/>
    <property type="molecule type" value="Genomic_DNA"/>
</dbReference>
<dbReference type="GO" id="GO:0005509">
    <property type="term" value="F:calcium ion binding"/>
    <property type="evidence" value="ECO:0007669"/>
    <property type="project" value="InterPro"/>
</dbReference>
<feature type="transmembrane region" description="Helical" evidence="14">
    <location>
        <begin position="289"/>
        <end position="311"/>
    </location>
</feature>
<evidence type="ECO:0000256" key="10">
    <source>
        <dbReference type="ARBA" id="ARBA00022989"/>
    </source>
</evidence>
<reference evidence="16" key="1">
    <citation type="submission" date="2023-08" db="EMBL/GenBank/DDBJ databases">
        <authorList>
            <person name="Audoor S."/>
            <person name="Bilcke G."/>
        </authorList>
    </citation>
    <scope>NUCLEOTIDE SEQUENCE</scope>
</reference>
<evidence type="ECO:0000313" key="16">
    <source>
        <dbReference type="EMBL" id="CAJ1957957.1"/>
    </source>
</evidence>
<dbReference type="GO" id="GO:0010230">
    <property type="term" value="P:alternative respiration"/>
    <property type="evidence" value="ECO:0007669"/>
    <property type="project" value="TreeGrafter"/>
</dbReference>
<evidence type="ECO:0000256" key="6">
    <source>
        <dbReference type="ARBA" id="ARBA00022692"/>
    </source>
</evidence>
<dbReference type="PANTHER" id="PTHR31803:SF3">
    <property type="entry name" value="ALTERNATIVE OXIDASE"/>
    <property type="match status" value="1"/>
</dbReference>
<dbReference type="InterPro" id="IPR011992">
    <property type="entry name" value="EF-hand-dom_pair"/>
</dbReference>
<evidence type="ECO:0000256" key="11">
    <source>
        <dbReference type="ARBA" id="ARBA00023002"/>
    </source>
</evidence>
<comment type="caution">
    <text evidence="16">The sequence shown here is derived from an EMBL/GenBank/DDBJ whole genome shotgun (WGS) entry which is preliminary data.</text>
</comment>
<keyword evidence="9" id="KW-0249">Electron transport</keyword>
<organism evidence="16 17">
    <name type="scientific">Cylindrotheca closterium</name>
    <dbReference type="NCBI Taxonomy" id="2856"/>
    <lineage>
        <taxon>Eukaryota</taxon>
        <taxon>Sar</taxon>
        <taxon>Stramenopiles</taxon>
        <taxon>Ochrophyta</taxon>
        <taxon>Bacillariophyta</taxon>
        <taxon>Bacillariophyceae</taxon>
        <taxon>Bacillariophycidae</taxon>
        <taxon>Bacillariales</taxon>
        <taxon>Bacillariaceae</taxon>
        <taxon>Cylindrotheca</taxon>
    </lineage>
</organism>
<evidence type="ECO:0000256" key="3">
    <source>
        <dbReference type="ARBA" id="ARBA00008388"/>
    </source>
</evidence>
<evidence type="ECO:0000256" key="8">
    <source>
        <dbReference type="ARBA" id="ARBA00022837"/>
    </source>
</evidence>
<accession>A0AAD2FZH1</accession>
<keyword evidence="7" id="KW-0479">Metal-binding</keyword>
<keyword evidence="11" id="KW-0560">Oxidoreductase</keyword>
<comment type="cofactor">
    <cofactor evidence="1">
        <name>Fe cation</name>
        <dbReference type="ChEBI" id="CHEBI:24875"/>
    </cofactor>
</comment>
<keyword evidence="8" id="KW-0106">Calcium</keyword>
<dbReference type="InterPro" id="IPR002048">
    <property type="entry name" value="EF_hand_dom"/>
</dbReference>
<dbReference type="PROSITE" id="PS50222">
    <property type="entry name" value="EF_HAND_2"/>
    <property type="match status" value="1"/>
</dbReference>
<dbReference type="PROSITE" id="PS00018">
    <property type="entry name" value="EF_HAND_1"/>
    <property type="match status" value="1"/>
</dbReference>
<evidence type="ECO:0000256" key="14">
    <source>
        <dbReference type="SAM" id="Phobius"/>
    </source>
</evidence>
<comment type="subcellular location">
    <subcellularLocation>
        <location evidence="2">Membrane</location>
    </subcellularLocation>
</comment>
<gene>
    <name evidence="16" type="ORF">CYCCA115_LOCUS16961</name>
</gene>
<evidence type="ECO:0000313" key="17">
    <source>
        <dbReference type="Proteomes" id="UP001295423"/>
    </source>
</evidence>
<dbReference type="GO" id="GO:0005739">
    <property type="term" value="C:mitochondrion"/>
    <property type="evidence" value="ECO:0007669"/>
    <property type="project" value="TreeGrafter"/>
</dbReference>
<dbReference type="AlphaFoldDB" id="A0AAD2FZH1"/>
<feature type="domain" description="EF-hand" evidence="15">
    <location>
        <begin position="81"/>
        <end position="116"/>
    </location>
</feature>
<dbReference type="GO" id="GO:0009916">
    <property type="term" value="F:alternative oxidase activity"/>
    <property type="evidence" value="ECO:0007669"/>
    <property type="project" value="InterPro"/>
</dbReference>
<evidence type="ECO:0000256" key="4">
    <source>
        <dbReference type="ARBA" id="ARBA00022448"/>
    </source>
</evidence>
<evidence type="ECO:0000256" key="12">
    <source>
        <dbReference type="ARBA" id="ARBA00023004"/>
    </source>
</evidence>
<proteinExistence type="inferred from homology"/>
<name>A0AAD2FZH1_9STRA</name>
<dbReference type="Pfam" id="PF01786">
    <property type="entry name" value="AOX"/>
    <property type="match status" value="1"/>
</dbReference>
<keyword evidence="12" id="KW-0408">Iron</keyword>
<keyword evidence="6 14" id="KW-0812">Transmembrane</keyword>